<dbReference type="PANTHER" id="PTHR30273">
    <property type="entry name" value="PERIPLASMIC SIGNAL SENSOR AND SIGMA FACTOR ACTIVATOR FECR-RELATED"/>
    <property type="match status" value="1"/>
</dbReference>
<feature type="chain" id="PRO_5020927514" evidence="1">
    <location>
        <begin position="29"/>
        <end position="179"/>
    </location>
</feature>
<dbReference type="Pfam" id="PF04773">
    <property type="entry name" value="FecR"/>
    <property type="match status" value="1"/>
</dbReference>
<evidence type="ECO:0000313" key="3">
    <source>
        <dbReference type="EMBL" id="TCO80668.1"/>
    </source>
</evidence>
<feature type="signal peptide" evidence="1">
    <location>
        <begin position="1"/>
        <end position="28"/>
    </location>
</feature>
<sequence>MNSRTPSLPSAARGLLLAAAFVATAALADDGLCRLERRDAGAGHARLVCGPDLAVETAAGAEVEVRDADGDGRADAAELSRGAVLLEFTPASPRPFEIRTPQAIAAVRGTAWAVDAAAGATDVLVLSGRVAVRAREGGADAGVELGPNEGTTVRAGEPPLAAGVWKAARVQALLRRFGR</sequence>
<dbReference type="InterPro" id="IPR012373">
    <property type="entry name" value="Ferrdict_sens_TM"/>
</dbReference>
<dbReference type="RefSeq" id="WP_165904111.1">
    <property type="nucleotide sequence ID" value="NZ_SLWY01000012.1"/>
</dbReference>
<proteinExistence type="predicted"/>
<dbReference type="Proteomes" id="UP000295765">
    <property type="component" value="Unassembled WGS sequence"/>
</dbReference>
<reference evidence="3 4" key="1">
    <citation type="submission" date="2019-03" db="EMBL/GenBank/DDBJ databases">
        <title>Genomic Encyclopedia of Type Strains, Phase IV (KMG-IV): sequencing the most valuable type-strain genomes for metagenomic binning, comparative biology and taxonomic classification.</title>
        <authorList>
            <person name="Goeker M."/>
        </authorList>
    </citation>
    <scope>NUCLEOTIDE SEQUENCE [LARGE SCALE GENOMIC DNA]</scope>
    <source>
        <strain evidence="3 4">DSM 25287</strain>
    </source>
</reference>
<dbReference type="PANTHER" id="PTHR30273:SF2">
    <property type="entry name" value="PROTEIN FECR"/>
    <property type="match status" value="1"/>
</dbReference>
<organism evidence="3 4">
    <name type="scientific">Plasticicumulans lactativorans</name>
    <dbReference type="NCBI Taxonomy" id="1133106"/>
    <lineage>
        <taxon>Bacteria</taxon>
        <taxon>Pseudomonadati</taxon>
        <taxon>Pseudomonadota</taxon>
        <taxon>Gammaproteobacteria</taxon>
        <taxon>Candidatus Competibacteraceae</taxon>
        <taxon>Plasticicumulans</taxon>
    </lineage>
</organism>
<evidence type="ECO:0000256" key="1">
    <source>
        <dbReference type="SAM" id="SignalP"/>
    </source>
</evidence>
<keyword evidence="4" id="KW-1185">Reference proteome</keyword>
<dbReference type="GO" id="GO:0016989">
    <property type="term" value="F:sigma factor antagonist activity"/>
    <property type="evidence" value="ECO:0007669"/>
    <property type="project" value="TreeGrafter"/>
</dbReference>
<dbReference type="InterPro" id="IPR006860">
    <property type="entry name" value="FecR"/>
</dbReference>
<evidence type="ECO:0000313" key="4">
    <source>
        <dbReference type="Proteomes" id="UP000295765"/>
    </source>
</evidence>
<name>A0A4R2LCU3_9GAMM</name>
<keyword evidence="1" id="KW-0732">Signal</keyword>
<dbReference type="Gene3D" id="2.60.120.1440">
    <property type="match status" value="1"/>
</dbReference>
<feature type="domain" description="FecR protein" evidence="2">
    <location>
        <begin position="61"/>
        <end position="130"/>
    </location>
</feature>
<dbReference type="EMBL" id="SLWY01000012">
    <property type="protein sequence ID" value="TCO80668.1"/>
    <property type="molecule type" value="Genomic_DNA"/>
</dbReference>
<evidence type="ECO:0000259" key="2">
    <source>
        <dbReference type="Pfam" id="PF04773"/>
    </source>
</evidence>
<gene>
    <name evidence="3" type="ORF">EV699_1123</name>
</gene>
<comment type="caution">
    <text evidence="3">The sequence shown here is derived from an EMBL/GenBank/DDBJ whole genome shotgun (WGS) entry which is preliminary data.</text>
</comment>
<protein>
    <submittedName>
        <fullName evidence="3">FecR family protein</fullName>
    </submittedName>
</protein>
<accession>A0A4R2LCU3</accession>
<dbReference type="AlphaFoldDB" id="A0A4R2LCU3"/>